<dbReference type="EMBL" id="VSSQ01026538">
    <property type="protein sequence ID" value="MPM75302.1"/>
    <property type="molecule type" value="Genomic_DNA"/>
</dbReference>
<feature type="region of interest" description="Disordered" evidence="1">
    <location>
        <begin position="52"/>
        <end position="105"/>
    </location>
</feature>
<reference evidence="2" key="1">
    <citation type="submission" date="2019-08" db="EMBL/GenBank/DDBJ databases">
        <authorList>
            <person name="Kucharzyk K."/>
            <person name="Murdoch R.W."/>
            <person name="Higgins S."/>
            <person name="Loffler F."/>
        </authorList>
    </citation>
    <scope>NUCLEOTIDE SEQUENCE</scope>
</reference>
<organism evidence="2">
    <name type="scientific">bioreactor metagenome</name>
    <dbReference type="NCBI Taxonomy" id="1076179"/>
    <lineage>
        <taxon>unclassified sequences</taxon>
        <taxon>metagenomes</taxon>
        <taxon>ecological metagenomes</taxon>
    </lineage>
</organism>
<comment type="caution">
    <text evidence="2">The sequence shown here is derived from an EMBL/GenBank/DDBJ whole genome shotgun (WGS) entry which is preliminary data.</text>
</comment>
<evidence type="ECO:0000313" key="2">
    <source>
        <dbReference type="EMBL" id="MPM75302.1"/>
    </source>
</evidence>
<gene>
    <name evidence="2" type="ORF">SDC9_122294</name>
</gene>
<name>A0A645CEL8_9ZZZZ</name>
<feature type="compositionally biased region" description="Basic and acidic residues" evidence="1">
    <location>
        <begin position="52"/>
        <end position="64"/>
    </location>
</feature>
<dbReference type="AlphaFoldDB" id="A0A645CEL8"/>
<sequence>MLRLRKLLQNHLFKILGAQCPVSVAQAPVAQFLRLFPREAVGAAAHRRQICHRTDARKRADQLRHGSPGPIASLSAAGGIGDADVSHPLGRNASVKPVSERDSTGIGVQQVSAPLSVRQFQMGQSFPQDPAVNQHTVLPLQTHTFRKLLCQRLGVRHRQTIDLIHPELQILRRRLQQRQRLAGLIGAGVEPLLLRMTALNRRDGVEPHAADAGIAA</sequence>
<evidence type="ECO:0000256" key="1">
    <source>
        <dbReference type="SAM" id="MobiDB-lite"/>
    </source>
</evidence>
<proteinExistence type="predicted"/>
<accession>A0A645CEL8</accession>
<protein>
    <submittedName>
        <fullName evidence="2">Uncharacterized protein</fullName>
    </submittedName>
</protein>